<dbReference type="GeneID" id="19242357"/>
<organism evidence="2 3">
    <name type="scientific">Endocarpon pusillum (strain Z07020 / HMAS-L-300199)</name>
    <name type="common">Lichen-forming fungus</name>
    <dbReference type="NCBI Taxonomy" id="1263415"/>
    <lineage>
        <taxon>Eukaryota</taxon>
        <taxon>Fungi</taxon>
        <taxon>Dikarya</taxon>
        <taxon>Ascomycota</taxon>
        <taxon>Pezizomycotina</taxon>
        <taxon>Eurotiomycetes</taxon>
        <taxon>Chaetothyriomycetidae</taxon>
        <taxon>Verrucariales</taxon>
        <taxon>Verrucariaceae</taxon>
        <taxon>Endocarpon</taxon>
    </lineage>
</organism>
<keyword evidence="3" id="KW-1185">Reference proteome</keyword>
<dbReference type="RefSeq" id="XP_007801661.1">
    <property type="nucleotide sequence ID" value="XM_007803470.1"/>
</dbReference>
<keyword evidence="1" id="KW-1133">Transmembrane helix</keyword>
<proteinExistence type="predicted"/>
<dbReference type="HOGENOM" id="CLU_909206_0_0_1"/>
<dbReference type="EMBL" id="KE721054">
    <property type="protein sequence ID" value="ERF72682.1"/>
    <property type="molecule type" value="Genomic_DNA"/>
</dbReference>
<dbReference type="AlphaFoldDB" id="U1G5T0"/>
<gene>
    <name evidence="2" type="ORF">EPUS_07475</name>
</gene>
<evidence type="ECO:0000256" key="1">
    <source>
        <dbReference type="SAM" id="Phobius"/>
    </source>
</evidence>
<name>U1G5T0_ENDPU</name>
<keyword evidence="1" id="KW-0472">Membrane</keyword>
<evidence type="ECO:0000313" key="2">
    <source>
        <dbReference type="EMBL" id="ERF72682.1"/>
    </source>
</evidence>
<accession>U1G5T0</accession>
<evidence type="ECO:0000313" key="3">
    <source>
        <dbReference type="Proteomes" id="UP000019373"/>
    </source>
</evidence>
<reference evidence="3" key="1">
    <citation type="journal article" date="2014" name="BMC Genomics">
        <title>Genome characteristics reveal the impact of lichenization on lichen-forming fungus Endocarpon pusillum Hedwig (Verrucariales, Ascomycota).</title>
        <authorList>
            <person name="Wang Y.-Y."/>
            <person name="Liu B."/>
            <person name="Zhang X.-Y."/>
            <person name="Zhou Q.-M."/>
            <person name="Zhang T."/>
            <person name="Li H."/>
            <person name="Yu Y.-F."/>
            <person name="Zhang X.-L."/>
            <person name="Hao X.-Y."/>
            <person name="Wang M."/>
            <person name="Wang L."/>
            <person name="Wei J.-C."/>
        </authorList>
    </citation>
    <scope>NUCLEOTIDE SEQUENCE [LARGE SCALE GENOMIC DNA]</scope>
    <source>
        <strain evidence="3">Z07020 / HMAS-L-300199</strain>
    </source>
</reference>
<sequence>MSNRQITWANLPVGVGHGQGLAYRGPSGLGGFSSSVPRRHRYKLCRDNIRGVNNPRSELTSHHHLLPFPPFPPFPLPLPLPLPVSLLLLSRLIFIFIFTFTNLSSMSRALLSLASNPALNKPGSTLALLAGSAAKTGAPALATAQLDCLLQQGGAHALSAVFLAHRPCADDRLDLRGCVGSIRSSIRSSSTAAVITPMALLPPTTTAAAAAPLHTTTRIHHTGKHQRGNDLVSEPRHQHLHLIVIMTIIVPISAQPAPRPHPLSASTRYTATIHLTVSSAAMVTPATVTVYGVSSSPLLRRARSSF</sequence>
<dbReference type="Proteomes" id="UP000019373">
    <property type="component" value="Unassembled WGS sequence"/>
</dbReference>
<protein>
    <submittedName>
        <fullName evidence="2">Uncharacterized protein</fullName>
    </submittedName>
</protein>
<feature type="transmembrane region" description="Helical" evidence="1">
    <location>
        <begin position="240"/>
        <end position="257"/>
    </location>
</feature>
<feature type="transmembrane region" description="Helical" evidence="1">
    <location>
        <begin position="80"/>
        <end position="100"/>
    </location>
</feature>
<keyword evidence="1" id="KW-0812">Transmembrane</keyword>
<feature type="transmembrane region" description="Helical" evidence="1">
    <location>
        <begin position="269"/>
        <end position="293"/>
    </location>
</feature>